<gene>
    <name evidence="2" type="ORF">DAPK24_048180</name>
</gene>
<feature type="region of interest" description="Disordered" evidence="1">
    <location>
        <begin position="209"/>
        <end position="233"/>
    </location>
</feature>
<evidence type="ECO:0000313" key="3">
    <source>
        <dbReference type="Proteomes" id="UP001378960"/>
    </source>
</evidence>
<protein>
    <submittedName>
        <fullName evidence="2">Uncharacterized protein</fullName>
    </submittedName>
</protein>
<comment type="caution">
    <text evidence="2">The sequence shown here is derived from an EMBL/GenBank/DDBJ whole genome shotgun (WGS) entry which is preliminary data.</text>
</comment>
<dbReference type="Proteomes" id="UP001378960">
    <property type="component" value="Unassembled WGS sequence"/>
</dbReference>
<accession>A0AAV5R9M1</accession>
<dbReference type="AlphaFoldDB" id="A0AAV5R9M1"/>
<reference evidence="2 3" key="1">
    <citation type="journal article" date="2023" name="Elife">
        <title>Identification of key yeast species and microbe-microbe interactions impacting larval growth of Drosophila in the wild.</title>
        <authorList>
            <person name="Mure A."/>
            <person name="Sugiura Y."/>
            <person name="Maeda R."/>
            <person name="Honda K."/>
            <person name="Sakurai N."/>
            <person name="Takahashi Y."/>
            <person name="Watada M."/>
            <person name="Katoh T."/>
            <person name="Gotoh A."/>
            <person name="Gotoh Y."/>
            <person name="Taniguchi I."/>
            <person name="Nakamura K."/>
            <person name="Hayashi T."/>
            <person name="Katayama T."/>
            <person name="Uemura T."/>
            <person name="Hattori Y."/>
        </authorList>
    </citation>
    <scope>NUCLEOTIDE SEQUENCE [LARGE SCALE GENOMIC DNA]</scope>
    <source>
        <strain evidence="2 3">PK-24</strain>
    </source>
</reference>
<keyword evidence="3" id="KW-1185">Reference proteome</keyword>
<organism evidence="2 3">
    <name type="scientific">Pichia kluyveri</name>
    <name type="common">Yeast</name>
    <dbReference type="NCBI Taxonomy" id="36015"/>
    <lineage>
        <taxon>Eukaryota</taxon>
        <taxon>Fungi</taxon>
        <taxon>Dikarya</taxon>
        <taxon>Ascomycota</taxon>
        <taxon>Saccharomycotina</taxon>
        <taxon>Pichiomycetes</taxon>
        <taxon>Pichiales</taxon>
        <taxon>Pichiaceae</taxon>
        <taxon>Pichia</taxon>
    </lineage>
</organism>
<dbReference type="EMBL" id="BTGB01000009">
    <property type="protein sequence ID" value="GMM48220.1"/>
    <property type="molecule type" value="Genomic_DNA"/>
</dbReference>
<name>A0AAV5R9M1_PICKL</name>
<proteinExistence type="predicted"/>
<evidence type="ECO:0000256" key="1">
    <source>
        <dbReference type="SAM" id="MobiDB-lite"/>
    </source>
</evidence>
<sequence>MSAFEDYCIVCDKLSQDGSAYCSNDCKLFDENNLTSPSLSVCSNMNLPSIHGSFSLHNSNSNVINNIDSLSSSNISTNQQIPINNSNSSNNVPTILSPLLTPQINSRCSVVSSIKSPNLKDLTYESPLLATSSSNSFLLNDLDSNRLDLNSSSSISERLSNSFKYNPHLHIPTINNKKPQVIQRNRSASLSIAHHTKNNNPTTAAAVTTTTNTTTTTKTTTPSPTTNDSKNTNTTITNISNILHSSSEKNYEKWLSIH</sequence>
<evidence type="ECO:0000313" key="2">
    <source>
        <dbReference type="EMBL" id="GMM48220.1"/>
    </source>
</evidence>